<dbReference type="PROSITE" id="PS51362">
    <property type="entry name" value="TGF_BETA_2"/>
    <property type="match status" value="1"/>
</dbReference>
<organism evidence="11 12">
    <name type="scientific">Stylophora pistillata</name>
    <name type="common">Smooth cauliflower coral</name>
    <dbReference type="NCBI Taxonomy" id="50429"/>
    <lineage>
        <taxon>Eukaryota</taxon>
        <taxon>Metazoa</taxon>
        <taxon>Cnidaria</taxon>
        <taxon>Anthozoa</taxon>
        <taxon>Hexacorallia</taxon>
        <taxon>Scleractinia</taxon>
        <taxon>Astrocoeniina</taxon>
        <taxon>Pocilloporidae</taxon>
        <taxon>Stylophora</taxon>
    </lineage>
</organism>
<dbReference type="GO" id="GO:0008083">
    <property type="term" value="F:growth factor activity"/>
    <property type="evidence" value="ECO:0007669"/>
    <property type="project" value="UniProtKB-KW"/>
</dbReference>
<protein>
    <submittedName>
        <fullName evidence="11">Nodal-like</fullName>
    </submittedName>
</protein>
<dbReference type="SMART" id="SM00204">
    <property type="entry name" value="TGFB"/>
    <property type="match status" value="1"/>
</dbReference>
<feature type="domain" description="TGF-beta family profile" evidence="10">
    <location>
        <begin position="93"/>
        <end position="211"/>
    </location>
</feature>
<proteinExistence type="inferred from homology"/>
<keyword evidence="4" id="KW-0964">Secreted</keyword>
<dbReference type="OrthoDB" id="5983863at2759"/>
<evidence type="ECO:0000256" key="6">
    <source>
        <dbReference type="ARBA" id="ARBA00022729"/>
    </source>
</evidence>
<evidence type="ECO:0000256" key="1">
    <source>
        <dbReference type="ARBA" id="ARBA00004613"/>
    </source>
</evidence>
<name>A0A2B4S7L7_STYPI</name>
<sequence length="211" mass="24352">MRLFLFSLFASHITSVAPMVIGKGNIEKNEESPFLEMNKTVANSSTKKPNLSLYRIMITKENYSQEETIPPQSLREELFPHATIKFPIKESTDKTRHATLSKNEDRDFDGCRKEDMIVHTAELGLPTKYIQPEKFNAYQCKGKCSLKQWRKYIIHSLLKAYLEDKKGIKVDNNACCVPTKLRPMSLFYYNETLGFVRHILTNAIVEECGCY</sequence>
<dbReference type="Proteomes" id="UP000225706">
    <property type="component" value="Unassembled WGS sequence"/>
</dbReference>
<dbReference type="InterPro" id="IPR015615">
    <property type="entry name" value="TGF-beta-rel"/>
</dbReference>
<comment type="caution">
    <text evidence="11">The sequence shown here is derived from an EMBL/GenBank/DDBJ whole genome shotgun (WGS) entry which is preliminary data.</text>
</comment>
<evidence type="ECO:0000256" key="2">
    <source>
        <dbReference type="ARBA" id="ARBA00006656"/>
    </source>
</evidence>
<dbReference type="InterPro" id="IPR001839">
    <property type="entry name" value="TGF-b_C"/>
</dbReference>
<dbReference type="GO" id="GO:0005615">
    <property type="term" value="C:extracellular space"/>
    <property type="evidence" value="ECO:0007669"/>
    <property type="project" value="TreeGrafter"/>
</dbReference>
<dbReference type="Pfam" id="PF00019">
    <property type="entry name" value="TGF_beta"/>
    <property type="match status" value="1"/>
</dbReference>
<dbReference type="STRING" id="50429.A0A2B4S7L7"/>
<evidence type="ECO:0000256" key="4">
    <source>
        <dbReference type="ARBA" id="ARBA00022525"/>
    </source>
</evidence>
<dbReference type="EMBL" id="LSMT01000172">
    <property type="protein sequence ID" value="PFX24597.1"/>
    <property type="molecule type" value="Genomic_DNA"/>
</dbReference>
<dbReference type="CDD" id="cd13756">
    <property type="entry name" value="TGF_beta_BMPs_GDFs"/>
    <property type="match status" value="1"/>
</dbReference>
<feature type="signal peptide" evidence="9">
    <location>
        <begin position="1"/>
        <end position="18"/>
    </location>
</feature>
<keyword evidence="12" id="KW-1185">Reference proteome</keyword>
<dbReference type="InterPro" id="IPR029034">
    <property type="entry name" value="Cystine-knot_cytokine"/>
</dbReference>
<evidence type="ECO:0000256" key="5">
    <source>
        <dbReference type="ARBA" id="ARBA00022685"/>
    </source>
</evidence>
<evidence type="ECO:0000313" key="11">
    <source>
        <dbReference type="EMBL" id="PFX24597.1"/>
    </source>
</evidence>
<reference evidence="12" key="1">
    <citation type="journal article" date="2017" name="bioRxiv">
        <title>Comparative analysis of the genomes of Stylophora pistillata and Acropora digitifera provides evidence for extensive differences between species of corals.</title>
        <authorList>
            <person name="Voolstra C.R."/>
            <person name="Li Y."/>
            <person name="Liew Y.J."/>
            <person name="Baumgarten S."/>
            <person name="Zoccola D."/>
            <person name="Flot J.-F."/>
            <person name="Tambutte S."/>
            <person name="Allemand D."/>
            <person name="Aranda M."/>
        </authorList>
    </citation>
    <scope>NUCLEOTIDE SEQUENCE [LARGE SCALE GENOMIC DNA]</scope>
</reference>
<accession>A0A2B4S7L7</accession>
<dbReference type="Gene3D" id="2.10.90.10">
    <property type="entry name" value="Cystine-knot cytokines"/>
    <property type="match status" value="1"/>
</dbReference>
<evidence type="ECO:0000313" key="12">
    <source>
        <dbReference type="Proteomes" id="UP000225706"/>
    </source>
</evidence>
<dbReference type="AlphaFoldDB" id="A0A2B4S7L7"/>
<keyword evidence="8" id="KW-0339">Growth factor</keyword>
<evidence type="ECO:0000256" key="8">
    <source>
        <dbReference type="RuleBase" id="RU000354"/>
    </source>
</evidence>
<keyword evidence="3" id="KW-0217">Developmental protein</keyword>
<keyword evidence="6 9" id="KW-0732">Signal</keyword>
<evidence type="ECO:0000256" key="3">
    <source>
        <dbReference type="ARBA" id="ARBA00022473"/>
    </source>
</evidence>
<feature type="chain" id="PRO_5013061177" evidence="9">
    <location>
        <begin position="19"/>
        <end position="211"/>
    </location>
</feature>
<evidence type="ECO:0000256" key="7">
    <source>
        <dbReference type="ARBA" id="ARBA00023180"/>
    </source>
</evidence>
<gene>
    <name evidence="11" type="primary">nodal</name>
    <name evidence="11" type="ORF">AWC38_SpisGene10793</name>
</gene>
<evidence type="ECO:0000256" key="9">
    <source>
        <dbReference type="SAM" id="SignalP"/>
    </source>
</evidence>
<keyword evidence="5" id="KW-0165">Cleavage on pair of basic residues</keyword>
<comment type="subcellular location">
    <subcellularLocation>
        <location evidence="1">Secreted</location>
    </subcellularLocation>
</comment>
<dbReference type="PANTHER" id="PTHR11848">
    <property type="entry name" value="TGF-BETA FAMILY"/>
    <property type="match status" value="1"/>
</dbReference>
<dbReference type="GO" id="GO:0007369">
    <property type="term" value="P:gastrulation"/>
    <property type="evidence" value="ECO:0007669"/>
    <property type="project" value="UniProtKB-ARBA"/>
</dbReference>
<comment type="similarity">
    <text evidence="2 8">Belongs to the TGF-beta family.</text>
</comment>
<dbReference type="SUPFAM" id="SSF57501">
    <property type="entry name" value="Cystine-knot cytokines"/>
    <property type="match status" value="1"/>
</dbReference>
<dbReference type="PANTHER" id="PTHR11848:SF159">
    <property type="entry name" value="NODAL HOMOLOG"/>
    <property type="match status" value="1"/>
</dbReference>
<keyword evidence="7" id="KW-0325">Glycoprotein</keyword>
<dbReference type="GO" id="GO:0005125">
    <property type="term" value="F:cytokine activity"/>
    <property type="evidence" value="ECO:0007669"/>
    <property type="project" value="TreeGrafter"/>
</dbReference>
<evidence type="ECO:0000259" key="10">
    <source>
        <dbReference type="PROSITE" id="PS51362"/>
    </source>
</evidence>